<keyword evidence="7 8" id="KW-0472">Membrane</keyword>
<sequence length="267" mass="28400">MKAALAPSRWTTLLALALCVVIVAPLAIPVAVSFSDSVLVGFPPHGLTLRWYGKVLADADFRDTFLFSAELGAMVTLVCIALGLPCALGLARCEFPGKTLVNGLVLAPLIFPVLVAGVALLQCANALGITDSLWLLTLGHVAICLPYLVRSVSAALLVMPRTTEDAARTLGANPWVTFRRITLPQVAGGVSAGAVFCFVTSFDDYTMAMWLADARHFTLPLQVGVFIERSFDPGVAAIAGLMIGFSVLLIVFVERVLKVKLEKFVIG</sequence>
<dbReference type="PANTHER" id="PTHR43357:SF4">
    <property type="entry name" value="INNER MEMBRANE ABC TRANSPORTER PERMEASE PROTEIN YDCV"/>
    <property type="match status" value="1"/>
</dbReference>
<dbReference type="Gene3D" id="1.10.3720.10">
    <property type="entry name" value="MetI-like"/>
    <property type="match status" value="1"/>
</dbReference>
<dbReference type="Pfam" id="PF00528">
    <property type="entry name" value="BPD_transp_1"/>
    <property type="match status" value="1"/>
</dbReference>
<dbReference type="InterPro" id="IPR035906">
    <property type="entry name" value="MetI-like_sf"/>
</dbReference>
<keyword evidence="3" id="KW-1003">Cell membrane</keyword>
<comment type="subcellular location">
    <subcellularLocation>
        <location evidence="1">Cell inner membrane</location>
        <topology evidence="1">Multi-pass membrane protein</topology>
    </subcellularLocation>
    <subcellularLocation>
        <location evidence="8">Cell membrane</location>
        <topology evidence="8">Multi-pass membrane protein</topology>
    </subcellularLocation>
</comment>
<name>Q13FP3_PARXL</name>
<dbReference type="GO" id="GO:0005886">
    <property type="term" value="C:plasma membrane"/>
    <property type="evidence" value="ECO:0007669"/>
    <property type="project" value="UniProtKB-SubCell"/>
</dbReference>
<keyword evidence="2 8" id="KW-0813">Transport</keyword>
<dbReference type="GO" id="GO:0055085">
    <property type="term" value="P:transmembrane transport"/>
    <property type="evidence" value="ECO:0007669"/>
    <property type="project" value="InterPro"/>
</dbReference>
<dbReference type="SUPFAM" id="SSF161098">
    <property type="entry name" value="MetI-like"/>
    <property type="match status" value="1"/>
</dbReference>
<dbReference type="EMBL" id="CP000272">
    <property type="protein sequence ID" value="ABE37096.1"/>
    <property type="molecule type" value="Genomic_DNA"/>
</dbReference>
<dbReference type="AlphaFoldDB" id="Q13FP3"/>
<keyword evidence="11" id="KW-1185">Reference proteome</keyword>
<organism evidence="10 11">
    <name type="scientific">Paraburkholderia xenovorans (strain LB400)</name>
    <dbReference type="NCBI Taxonomy" id="266265"/>
    <lineage>
        <taxon>Bacteria</taxon>
        <taxon>Pseudomonadati</taxon>
        <taxon>Pseudomonadota</taxon>
        <taxon>Betaproteobacteria</taxon>
        <taxon>Burkholderiales</taxon>
        <taxon>Burkholderiaceae</taxon>
        <taxon>Paraburkholderia</taxon>
    </lineage>
</organism>
<proteinExistence type="inferred from homology"/>
<keyword evidence="5 8" id="KW-0812">Transmembrane</keyword>
<comment type="similarity">
    <text evidence="8">Belongs to the binding-protein-dependent transport system permease family.</text>
</comment>
<dbReference type="KEGG" id="bxe:Bxe_C1236"/>
<dbReference type="PROSITE" id="PS50928">
    <property type="entry name" value="ABC_TM1"/>
    <property type="match status" value="1"/>
</dbReference>
<dbReference type="PATRIC" id="fig|266265.5.peg.8986"/>
<dbReference type="RefSeq" id="WP_011494322.1">
    <property type="nucleotide sequence ID" value="NC_007953.1"/>
</dbReference>
<accession>Q13FP3</accession>
<evidence type="ECO:0000313" key="10">
    <source>
        <dbReference type="EMBL" id="ABE37096.1"/>
    </source>
</evidence>
<evidence type="ECO:0000256" key="7">
    <source>
        <dbReference type="ARBA" id="ARBA00023136"/>
    </source>
</evidence>
<dbReference type="KEGG" id="bxb:DR64_8572"/>
<evidence type="ECO:0000256" key="4">
    <source>
        <dbReference type="ARBA" id="ARBA00022519"/>
    </source>
</evidence>
<feature type="transmembrane region" description="Helical" evidence="8">
    <location>
        <begin position="181"/>
        <end position="202"/>
    </location>
</feature>
<evidence type="ECO:0000256" key="3">
    <source>
        <dbReference type="ARBA" id="ARBA00022475"/>
    </source>
</evidence>
<dbReference type="InterPro" id="IPR000515">
    <property type="entry name" value="MetI-like"/>
</dbReference>
<feature type="domain" description="ABC transmembrane type-1" evidence="9">
    <location>
        <begin position="65"/>
        <end position="254"/>
    </location>
</feature>
<evidence type="ECO:0000256" key="2">
    <source>
        <dbReference type="ARBA" id="ARBA00022448"/>
    </source>
</evidence>
<keyword evidence="4" id="KW-0997">Cell inner membrane</keyword>
<evidence type="ECO:0000259" key="9">
    <source>
        <dbReference type="PROSITE" id="PS50928"/>
    </source>
</evidence>
<evidence type="ECO:0000256" key="5">
    <source>
        <dbReference type="ARBA" id="ARBA00022692"/>
    </source>
</evidence>
<keyword evidence="6 8" id="KW-1133">Transmembrane helix</keyword>
<reference evidence="10 11" key="1">
    <citation type="journal article" date="2006" name="Proc. Natl. Acad. Sci. U.S.A.">
        <title>Burkholderia xenovorans LB400 harbors a multi-replicon, 9.73-Mbp genome shaped for versatility.</title>
        <authorList>
            <person name="Chain P.S."/>
            <person name="Denef V.J."/>
            <person name="Konstantinidis K.T."/>
            <person name="Vergez L.M."/>
            <person name="Agullo L."/>
            <person name="Reyes V.L."/>
            <person name="Hauser L."/>
            <person name="Cordova M."/>
            <person name="Gomez L."/>
            <person name="Gonzalez M."/>
            <person name="Land M."/>
            <person name="Lao V."/>
            <person name="Larimer F."/>
            <person name="LiPuma J.J."/>
            <person name="Mahenthiralingam E."/>
            <person name="Malfatti S.A."/>
            <person name="Marx C.J."/>
            <person name="Parnell J.J."/>
            <person name="Ramette A."/>
            <person name="Richardson P."/>
            <person name="Seeger M."/>
            <person name="Smith D."/>
            <person name="Spilker T."/>
            <person name="Sul W.J."/>
            <person name="Tsoi T.V."/>
            <person name="Ulrich L.E."/>
            <person name="Zhulin I.B."/>
            <person name="Tiedje J.M."/>
        </authorList>
    </citation>
    <scope>NUCLEOTIDE SEQUENCE [LARGE SCALE GENOMIC DNA]</scope>
    <source>
        <strain evidence="10 11">LB400</strain>
    </source>
</reference>
<dbReference type="PANTHER" id="PTHR43357">
    <property type="entry name" value="INNER MEMBRANE ABC TRANSPORTER PERMEASE PROTEIN YDCV"/>
    <property type="match status" value="1"/>
</dbReference>
<feature type="transmembrane region" description="Helical" evidence="8">
    <location>
        <begin position="65"/>
        <end position="88"/>
    </location>
</feature>
<evidence type="ECO:0000256" key="8">
    <source>
        <dbReference type="RuleBase" id="RU363032"/>
    </source>
</evidence>
<feature type="transmembrane region" description="Helical" evidence="8">
    <location>
        <begin position="100"/>
        <end position="121"/>
    </location>
</feature>
<evidence type="ECO:0000256" key="6">
    <source>
        <dbReference type="ARBA" id="ARBA00022989"/>
    </source>
</evidence>
<dbReference type="STRING" id="266265.Bxe_C1236"/>
<protein>
    <submittedName>
        <fullName evidence="10">ABC spermidine/putrescine transporter, inner membrane subunit</fullName>
    </submittedName>
</protein>
<feature type="transmembrane region" description="Helical" evidence="8">
    <location>
        <begin position="133"/>
        <end position="160"/>
    </location>
</feature>
<dbReference type="eggNOG" id="COG1177">
    <property type="taxonomic scope" value="Bacteria"/>
</dbReference>
<feature type="transmembrane region" description="Helical" evidence="8">
    <location>
        <begin position="234"/>
        <end position="253"/>
    </location>
</feature>
<evidence type="ECO:0000313" key="11">
    <source>
        <dbReference type="Proteomes" id="UP000001817"/>
    </source>
</evidence>
<dbReference type="OrthoDB" id="9178195at2"/>
<evidence type="ECO:0000256" key="1">
    <source>
        <dbReference type="ARBA" id="ARBA00004429"/>
    </source>
</evidence>
<dbReference type="CDD" id="cd06261">
    <property type="entry name" value="TM_PBP2"/>
    <property type="match status" value="1"/>
</dbReference>
<gene>
    <name evidence="10" type="ORF">Bxe_C1236</name>
</gene>
<dbReference type="Proteomes" id="UP000001817">
    <property type="component" value="Chromosome 3"/>
</dbReference>